<dbReference type="Gene3D" id="3.30.70.1230">
    <property type="entry name" value="Nucleotide cyclase"/>
    <property type="match status" value="2"/>
</dbReference>
<feature type="domain" description="Guanylate cyclase" evidence="3">
    <location>
        <begin position="329"/>
        <end position="469"/>
    </location>
</feature>
<dbReference type="PANTHER" id="PTHR16305">
    <property type="entry name" value="TESTICULAR SOLUBLE ADENYLYL CYCLASE"/>
    <property type="match status" value="1"/>
</dbReference>
<evidence type="ECO:0000259" key="3">
    <source>
        <dbReference type="PROSITE" id="PS50125"/>
    </source>
</evidence>
<feature type="domain" description="Guanylate cyclase" evidence="3">
    <location>
        <begin position="80"/>
        <end position="217"/>
    </location>
</feature>
<organism evidence="4 5">
    <name type="scientific">Candidatus Thermofonsia Clade 1 bacterium</name>
    <dbReference type="NCBI Taxonomy" id="2364210"/>
    <lineage>
        <taxon>Bacteria</taxon>
        <taxon>Bacillati</taxon>
        <taxon>Chloroflexota</taxon>
        <taxon>Candidatus Thermofontia</taxon>
        <taxon>Candidatus Thermofonsia Clade 1</taxon>
    </lineage>
</organism>
<dbReference type="InterPro" id="IPR029787">
    <property type="entry name" value="Nucleotide_cyclase"/>
</dbReference>
<proteinExistence type="predicted"/>
<dbReference type="GO" id="GO:0009190">
    <property type="term" value="P:cyclic nucleotide biosynthetic process"/>
    <property type="evidence" value="ECO:0007669"/>
    <property type="project" value="InterPro"/>
</dbReference>
<name>A0A2M8P054_9CHLR</name>
<comment type="caution">
    <text evidence="4">The sequence shown here is derived from an EMBL/GenBank/DDBJ whole genome shotgun (WGS) entry which is preliminary data.</text>
</comment>
<dbReference type="GO" id="GO:0035556">
    <property type="term" value="P:intracellular signal transduction"/>
    <property type="evidence" value="ECO:0007669"/>
    <property type="project" value="InterPro"/>
</dbReference>
<evidence type="ECO:0000313" key="4">
    <source>
        <dbReference type="EMBL" id="PJF30930.1"/>
    </source>
</evidence>
<dbReference type="PANTHER" id="PTHR16305:SF35">
    <property type="entry name" value="TRANSCRIPTIONAL ACTIVATOR DOMAIN"/>
    <property type="match status" value="1"/>
</dbReference>
<dbReference type="InterPro" id="IPR001054">
    <property type="entry name" value="A/G_cyclase"/>
</dbReference>
<dbReference type="GO" id="GO:0005524">
    <property type="term" value="F:ATP binding"/>
    <property type="evidence" value="ECO:0007669"/>
    <property type="project" value="UniProtKB-KW"/>
</dbReference>
<dbReference type="PROSITE" id="PS50125">
    <property type="entry name" value="GUANYLATE_CYCLASE_2"/>
    <property type="match status" value="2"/>
</dbReference>
<dbReference type="EMBL" id="PGTK01000005">
    <property type="protein sequence ID" value="PJF30930.1"/>
    <property type="molecule type" value="Genomic_DNA"/>
</dbReference>
<dbReference type="SMART" id="SM00044">
    <property type="entry name" value="CYCc"/>
    <property type="match status" value="2"/>
</dbReference>
<dbReference type="CDD" id="cd07302">
    <property type="entry name" value="CHD"/>
    <property type="match status" value="2"/>
</dbReference>
<dbReference type="GO" id="GO:0005737">
    <property type="term" value="C:cytoplasm"/>
    <property type="evidence" value="ECO:0007669"/>
    <property type="project" value="TreeGrafter"/>
</dbReference>
<gene>
    <name evidence="4" type="ORF">CUN51_05445</name>
</gene>
<evidence type="ECO:0000256" key="1">
    <source>
        <dbReference type="ARBA" id="ARBA00022741"/>
    </source>
</evidence>
<dbReference type="Proteomes" id="UP000228921">
    <property type="component" value="Unassembled WGS sequence"/>
</dbReference>
<dbReference type="SUPFAM" id="SSF55073">
    <property type="entry name" value="Nucleotide cyclase"/>
    <property type="match status" value="2"/>
</dbReference>
<dbReference type="Pfam" id="PF00211">
    <property type="entry name" value="Guanylate_cyc"/>
    <property type="match status" value="2"/>
</dbReference>
<dbReference type="GO" id="GO:0004016">
    <property type="term" value="F:adenylate cyclase activity"/>
    <property type="evidence" value="ECO:0007669"/>
    <property type="project" value="TreeGrafter"/>
</dbReference>
<keyword evidence="2" id="KW-0067">ATP-binding</keyword>
<dbReference type="AlphaFoldDB" id="A0A2M8P054"/>
<protein>
    <submittedName>
        <fullName evidence="4">Adenylate/guanylate cyclase domain-containing protein</fullName>
    </submittedName>
</protein>
<evidence type="ECO:0000256" key="2">
    <source>
        <dbReference type="ARBA" id="ARBA00022840"/>
    </source>
</evidence>
<accession>A0A2M8P054</accession>
<evidence type="ECO:0000313" key="5">
    <source>
        <dbReference type="Proteomes" id="UP000228921"/>
    </source>
</evidence>
<reference evidence="4 5" key="1">
    <citation type="submission" date="2017-11" db="EMBL/GenBank/DDBJ databases">
        <title>Evolution of Phototrophy in the Chloroflexi Phylum Driven by Horizontal Gene Transfer.</title>
        <authorList>
            <person name="Ward L.M."/>
            <person name="Hemp J."/>
            <person name="Shih P.M."/>
            <person name="Mcglynn S.E."/>
            <person name="Fischer W."/>
        </authorList>
    </citation>
    <scope>NUCLEOTIDE SEQUENCE [LARGE SCALE GENOMIC DNA]</scope>
    <source>
        <strain evidence="4">CP2_2F</strain>
    </source>
</reference>
<keyword evidence="1" id="KW-0547">Nucleotide-binding</keyword>
<sequence length="519" mass="56872">MPQKNETSTALFAALEPRLRGLLPADLYAIAWIDPSPATLERVFEHLRTLQSILYDYMPRQVAETLPEPGEVRHTWQEGTLMFTDLAGFTPLMEANAASGRAGARTVLKTLNDYFGAMIEIVGKSGGNLLEFTGDAMLIQFPTNTRQNDTAQAVRAGLRMQRAMSRFADMPLPQGKFTLGMRIGIHTGRFFTAEIGTPFRMEHVLLGSAVTHTKRAEGAGKVGRVNLTLEAYERVRGQFRFEPNDQAGYMLAVDDLTARELGDFDFSPTGRRLTRALLMDRSMGGLLREIDQVLQIVEPLSSYLPRPVLNLLVENAARRQIPPDFPEPTVVFVNLIGLPEAVDHVRPEEEDDLAASFSRAFGLINAAVEARGGVLKKVTCHLSGSDIMIVFGAPNAHTDDPLRAAQAALAIREVITGLQPPIVDGNAVEVHCQIGMARGAVFSAEIGEPRGRREFNVLGDTVNTAARLMSKAGRNQILMTEAVYSEVRERMDCEALGAMPLKGKSAPVPIYALRGHLTE</sequence>